<sequence length="32" mass="3467">MANRGGLDFGWGFLAFAMLIAGVLLLGLGWLW</sequence>
<evidence type="ECO:0000256" key="1">
    <source>
        <dbReference type="SAM" id="Phobius"/>
    </source>
</evidence>
<gene>
    <name evidence="2" type="ORF">L288_06555</name>
</gene>
<dbReference type="EMBL" id="ATHO01000055">
    <property type="protein sequence ID" value="EQB09173.1"/>
    <property type="molecule type" value="Genomic_DNA"/>
</dbReference>
<accession>T0HAL1</accession>
<comment type="caution">
    <text evidence="2">The sequence shown here is derived from an EMBL/GenBank/DDBJ whole genome shotgun (WGS) entry which is preliminary data.</text>
</comment>
<proteinExistence type="predicted"/>
<evidence type="ECO:0000313" key="2">
    <source>
        <dbReference type="EMBL" id="EQB09173.1"/>
    </source>
</evidence>
<dbReference type="PATRIC" id="fig|1329909.3.peg.1265"/>
<keyword evidence="1" id="KW-0472">Membrane</keyword>
<feature type="transmembrane region" description="Helical" evidence="1">
    <location>
        <begin position="12"/>
        <end position="31"/>
    </location>
</feature>
<name>T0HAL1_9SPHN</name>
<dbReference type="AlphaFoldDB" id="T0HAL1"/>
<reference evidence="2 3" key="1">
    <citation type="journal article" date="2013" name="Genome Announc.">
        <title>Draft Genome Sequence of Sphingobium quisquiliarum Strain P25T, a Novel Hexachlorocyclohexane (HCH)-Degrading Bacterium Isolated from an HCH Dumpsite.</title>
        <authorList>
            <person name="Kumar Singh A."/>
            <person name="Sangwan N."/>
            <person name="Sharma A."/>
            <person name="Gupta V."/>
            <person name="Khurana J.P."/>
            <person name="Lal R."/>
        </authorList>
    </citation>
    <scope>NUCLEOTIDE SEQUENCE [LARGE SCALE GENOMIC DNA]</scope>
    <source>
        <strain evidence="2 3">P25</strain>
    </source>
</reference>
<protein>
    <submittedName>
        <fullName evidence="2">Uncharacterized protein</fullName>
    </submittedName>
</protein>
<dbReference type="Proteomes" id="UP000015525">
    <property type="component" value="Unassembled WGS sequence"/>
</dbReference>
<keyword evidence="1" id="KW-1133">Transmembrane helix</keyword>
<keyword evidence="3" id="KW-1185">Reference proteome</keyword>
<organism evidence="2 3">
    <name type="scientific">Sphingobium quisquiliarum P25</name>
    <dbReference type="NCBI Taxonomy" id="1329909"/>
    <lineage>
        <taxon>Bacteria</taxon>
        <taxon>Pseudomonadati</taxon>
        <taxon>Pseudomonadota</taxon>
        <taxon>Alphaproteobacteria</taxon>
        <taxon>Sphingomonadales</taxon>
        <taxon>Sphingomonadaceae</taxon>
        <taxon>Sphingobium</taxon>
    </lineage>
</organism>
<evidence type="ECO:0000313" key="3">
    <source>
        <dbReference type="Proteomes" id="UP000015525"/>
    </source>
</evidence>
<keyword evidence="1" id="KW-0812">Transmembrane</keyword>